<feature type="compositionally biased region" description="Basic and acidic residues" evidence="4">
    <location>
        <begin position="313"/>
        <end position="323"/>
    </location>
</feature>
<keyword evidence="2" id="KW-0539">Nucleus</keyword>
<dbReference type="AlphaFoldDB" id="A0A9N8W503"/>
<dbReference type="Proteomes" id="UP000789831">
    <property type="component" value="Unassembled WGS sequence"/>
</dbReference>
<dbReference type="Gene3D" id="3.30.70.330">
    <property type="match status" value="1"/>
</dbReference>
<evidence type="ECO:0000259" key="5">
    <source>
        <dbReference type="PROSITE" id="PS50102"/>
    </source>
</evidence>
<dbReference type="Pfam" id="PF00076">
    <property type="entry name" value="RRM_1"/>
    <property type="match status" value="1"/>
</dbReference>
<dbReference type="GO" id="GO:0071011">
    <property type="term" value="C:precatalytic spliceosome"/>
    <property type="evidence" value="ECO:0007669"/>
    <property type="project" value="TreeGrafter"/>
</dbReference>
<dbReference type="InterPro" id="IPR000504">
    <property type="entry name" value="RRM_dom"/>
</dbReference>
<accession>A0A9N8W503</accession>
<sequence length="361" mass="41971">MWYAYKYDPLQAGSIDGTDLVPHDHAILRAQNSKYSPSYNTDVTEDPLKTLFVGRLNPDTSEETLQKVFENFGAIKKIRLERNLVTGDSRGYAFIEFTHERSSQDAYRNANKMTIDDRQILVDYERSRLMDGWIPRRLGGGFGGRKESGQLRFGARDRPFKRPLHVVGSQAMPEILPEQRYDDCWRRYQASSTTSYDRQGQDRRTSTTTAVTATGFHHSSSRASVFQHQNDGTSTSLDSGARWNNSPFDSRNSTKHTSQSPPPSRRNLPSSHHHNRFENSQSDTRVKDEYSQSDARVKNNDEKVYRRHYSRSSRNDEKYDPKRSRNPTQNRRERDYSKKRYRERDKEEGGGHMDRRKSNRG</sequence>
<dbReference type="GO" id="GO:0003729">
    <property type="term" value="F:mRNA binding"/>
    <property type="evidence" value="ECO:0007669"/>
    <property type="project" value="TreeGrafter"/>
</dbReference>
<dbReference type="InterPro" id="IPR035979">
    <property type="entry name" value="RBD_domain_sf"/>
</dbReference>
<feature type="compositionally biased region" description="Basic and acidic residues" evidence="4">
    <location>
        <begin position="284"/>
        <end position="304"/>
    </location>
</feature>
<dbReference type="InterPro" id="IPR012677">
    <property type="entry name" value="Nucleotide-bd_a/b_plait_sf"/>
</dbReference>
<proteinExistence type="predicted"/>
<dbReference type="SMART" id="SM00360">
    <property type="entry name" value="RRM"/>
    <property type="match status" value="1"/>
</dbReference>
<dbReference type="PANTHER" id="PTHR13952:SF6">
    <property type="entry name" value="U11_U12 SMALL NUCLEAR RIBONUCLEOPROTEIN 35 KDA PROTEIN"/>
    <property type="match status" value="1"/>
</dbReference>
<feature type="compositionally biased region" description="Basic and acidic residues" evidence="4">
    <location>
        <begin position="330"/>
        <end position="353"/>
    </location>
</feature>
<dbReference type="PROSITE" id="PS50102">
    <property type="entry name" value="RRM"/>
    <property type="match status" value="1"/>
</dbReference>
<organism evidence="6 7">
    <name type="scientific">Ambispora gerdemannii</name>
    <dbReference type="NCBI Taxonomy" id="144530"/>
    <lineage>
        <taxon>Eukaryota</taxon>
        <taxon>Fungi</taxon>
        <taxon>Fungi incertae sedis</taxon>
        <taxon>Mucoromycota</taxon>
        <taxon>Glomeromycotina</taxon>
        <taxon>Glomeromycetes</taxon>
        <taxon>Archaeosporales</taxon>
        <taxon>Ambisporaceae</taxon>
        <taxon>Ambispora</taxon>
    </lineage>
</organism>
<dbReference type="GO" id="GO:0017069">
    <property type="term" value="F:snRNA binding"/>
    <property type="evidence" value="ECO:0007669"/>
    <property type="project" value="TreeGrafter"/>
</dbReference>
<dbReference type="SUPFAM" id="SSF54928">
    <property type="entry name" value="RNA-binding domain, RBD"/>
    <property type="match status" value="1"/>
</dbReference>
<evidence type="ECO:0000256" key="1">
    <source>
        <dbReference type="ARBA" id="ARBA00004123"/>
    </source>
</evidence>
<dbReference type="FunFam" id="3.30.70.330:FF:000132">
    <property type="entry name" value="Small nuclear ribonucleoprotein U11/U12 subunit 35"/>
    <property type="match status" value="1"/>
</dbReference>
<evidence type="ECO:0000313" key="7">
    <source>
        <dbReference type="Proteomes" id="UP000789831"/>
    </source>
</evidence>
<gene>
    <name evidence="6" type="ORF">AGERDE_LOCUS3053</name>
</gene>
<feature type="compositionally biased region" description="Polar residues" evidence="4">
    <location>
        <begin position="217"/>
        <end position="259"/>
    </location>
</feature>
<dbReference type="EMBL" id="CAJVPL010000276">
    <property type="protein sequence ID" value="CAG8477420.1"/>
    <property type="molecule type" value="Genomic_DNA"/>
</dbReference>
<keyword evidence="7" id="KW-1185">Reference proteome</keyword>
<comment type="subcellular location">
    <subcellularLocation>
        <location evidence="1">Nucleus</location>
    </subcellularLocation>
</comment>
<reference evidence="6" key="1">
    <citation type="submission" date="2021-06" db="EMBL/GenBank/DDBJ databases">
        <authorList>
            <person name="Kallberg Y."/>
            <person name="Tangrot J."/>
            <person name="Rosling A."/>
        </authorList>
    </citation>
    <scope>NUCLEOTIDE SEQUENCE</scope>
    <source>
        <strain evidence="6">MT106</strain>
    </source>
</reference>
<keyword evidence="3" id="KW-0694">RNA-binding</keyword>
<dbReference type="OrthoDB" id="6159137at2759"/>
<evidence type="ECO:0000313" key="6">
    <source>
        <dbReference type="EMBL" id="CAG8477420.1"/>
    </source>
</evidence>
<name>A0A9N8W503_9GLOM</name>
<comment type="caution">
    <text evidence="6">The sequence shown here is derived from an EMBL/GenBank/DDBJ whole genome shotgun (WGS) entry which is preliminary data.</text>
</comment>
<feature type="domain" description="RRM" evidence="5">
    <location>
        <begin position="49"/>
        <end position="127"/>
    </location>
</feature>
<evidence type="ECO:0000256" key="2">
    <source>
        <dbReference type="ARBA" id="ARBA00023242"/>
    </source>
</evidence>
<protein>
    <submittedName>
        <fullName evidence="6">1021_t:CDS:1</fullName>
    </submittedName>
</protein>
<feature type="region of interest" description="Disordered" evidence="4">
    <location>
        <begin position="215"/>
        <end position="361"/>
    </location>
</feature>
<dbReference type="GO" id="GO:0000398">
    <property type="term" value="P:mRNA splicing, via spliceosome"/>
    <property type="evidence" value="ECO:0007669"/>
    <property type="project" value="TreeGrafter"/>
</dbReference>
<evidence type="ECO:0000256" key="3">
    <source>
        <dbReference type="PROSITE-ProRule" id="PRU00176"/>
    </source>
</evidence>
<dbReference type="PANTHER" id="PTHR13952">
    <property type="entry name" value="U1 SMALL NUCLEAR RIBONUCLEOPROTEIN 70 KD"/>
    <property type="match status" value="1"/>
</dbReference>
<dbReference type="InterPro" id="IPR051183">
    <property type="entry name" value="U1_U11-U12_snRNP_70-35kDa"/>
</dbReference>
<evidence type="ECO:0000256" key="4">
    <source>
        <dbReference type="SAM" id="MobiDB-lite"/>
    </source>
</evidence>